<protein>
    <recommendedName>
        <fullName evidence="2">Integrase catalytic domain-containing protein</fullName>
    </recommendedName>
</protein>
<dbReference type="AlphaFoldDB" id="A0A9Q3BLF1"/>
<dbReference type="Gene3D" id="3.30.420.10">
    <property type="entry name" value="Ribonuclease H-like superfamily/Ribonuclease H"/>
    <property type="match status" value="1"/>
</dbReference>
<dbReference type="SUPFAM" id="SSF53098">
    <property type="entry name" value="Ribonuclease H-like"/>
    <property type="match status" value="1"/>
</dbReference>
<name>A0A9Q3BLF1_9BASI</name>
<comment type="caution">
    <text evidence="3">The sequence shown here is derived from an EMBL/GenBank/DDBJ whole genome shotgun (WGS) entry which is preliminary data.</text>
</comment>
<evidence type="ECO:0000259" key="2">
    <source>
        <dbReference type="PROSITE" id="PS50994"/>
    </source>
</evidence>
<dbReference type="PROSITE" id="PS50994">
    <property type="entry name" value="INTEGRASE"/>
    <property type="match status" value="1"/>
</dbReference>
<dbReference type="InterPro" id="IPR012337">
    <property type="entry name" value="RNaseH-like_sf"/>
</dbReference>
<evidence type="ECO:0000313" key="3">
    <source>
        <dbReference type="EMBL" id="MBW0468046.1"/>
    </source>
</evidence>
<dbReference type="InterPro" id="IPR036397">
    <property type="entry name" value="RNaseH_sf"/>
</dbReference>
<keyword evidence="1" id="KW-0694">RNA-binding</keyword>
<dbReference type="EMBL" id="AVOT02001755">
    <property type="protein sequence ID" value="MBW0468046.1"/>
    <property type="molecule type" value="Genomic_DNA"/>
</dbReference>
<dbReference type="GO" id="GO:0005634">
    <property type="term" value="C:nucleus"/>
    <property type="evidence" value="ECO:0007669"/>
    <property type="project" value="UniProtKB-ARBA"/>
</dbReference>
<dbReference type="PANTHER" id="PTHR37984:SF15">
    <property type="entry name" value="INTEGRASE CATALYTIC DOMAIN-CONTAINING PROTEIN"/>
    <property type="match status" value="1"/>
</dbReference>
<dbReference type="GO" id="GO:0015074">
    <property type="term" value="P:DNA integration"/>
    <property type="evidence" value="ECO:0007669"/>
    <property type="project" value="InterPro"/>
</dbReference>
<dbReference type="Proteomes" id="UP000765509">
    <property type="component" value="Unassembled WGS sequence"/>
</dbReference>
<dbReference type="InterPro" id="IPR050951">
    <property type="entry name" value="Retrovirus_Pol_polyprotein"/>
</dbReference>
<keyword evidence="4" id="KW-1185">Reference proteome</keyword>
<organism evidence="3 4">
    <name type="scientific">Austropuccinia psidii MF-1</name>
    <dbReference type="NCBI Taxonomy" id="1389203"/>
    <lineage>
        <taxon>Eukaryota</taxon>
        <taxon>Fungi</taxon>
        <taxon>Dikarya</taxon>
        <taxon>Basidiomycota</taxon>
        <taxon>Pucciniomycotina</taxon>
        <taxon>Pucciniomycetes</taxon>
        <taxon>Pucciniales</taxon>
        <taxon>Sphaerophragmiaceae</taxon>
        <taxon>Austropuccinia</taxon>
    </lineage>
</organism>
<accession>A0A9Q3BLF1</accession>
<proteinExistence type="predicted"/>
<dbReference type="GO" id="GO:0003723">
    <property type="term" value="F:RNA binding"/>
    <property type="evidence" value="ECO:0007669"/>
    <property type="project" value="UniProtKB-KW"/>
</dbReference>
<reference evidence="3" key="1">
    <citation type="submission" date="2021-03" db="EMBL/GenBank/DDBJ databases">
        <title>Draft genome sequence of rust myrtle Austropuccinia psidii MF-1, a brazilian biotype.</title>
        <authorList>
            <person name="Quecine M.C."/>
            <person name="Pachon D.M.R."/>
            <person name="Bonatelli M.L."/>
            <person name="Correr F.H."/>
            <person name="Franceschini L.M."/>
            <person name="Leite T.F."/>
            <person name="Margarido G.R.A."/>
            <person name="Almeida C.A."/>
            <person name="Ferrarezi J.A."/>
            <person name="Labate C.A."/>
        </authorList>
    </citation>
    <scope>NUCLEOTIDE SEQUENCE</scope>
    <source>
        <strain evidence="3">MF-1</strain>
    </source>
</reference>
<evidence type="ECO:0000313" key="4">
    <source>
        <dbReference type="Proteomes" id="UP000765509"/>
    </source>
</evidence>
<dbReference type="PANTHER" id="PTHR37984">
    <property type="entry name" value="PROTEIN CBG26694"/>
    <property type="match status" value="1"/>
</dbReference>
<gene>
    <name evidence="3" type="ORF">O181_007761</name>
</gene>
<sequence length="143" mass="16343">MDTALLICNRVISHTGLFKAIISDKDPKFTSALWTNLHKLLDTKLSFAKAYNPKTDGLEERMIQTLEEMIRLFCSYGQEFKDSYGFTHVWCTIILELEQSYNTSIHSSTGKTPEMFGKGCNPKLPFDTLKELVDIYLNSSSFK</sequence>
<dbReference type="InterPro" id="IPR001584">
    <property type="entry name" value="Integrase_cat-core"/>
</dbReference>
<dbReference type="OrthoDB" id="2273864at2759"/>
<evidence type="ECO:0000256" key="1">
    <source>
        <dbReference type="ARBA" id="ARBA00022884"/>
    </source>
</evidence>
<feature type="domain" description="Integrase catalytic" evidence="2">
    <location>
        <begin position="1"/>
        <end position="121"/>
    </location>
</feature>